<dbReference type="InterPro" id="IPR036942">
    <property type="entry name" value="Beta-barrel_TonB_sf"/>
</dbReference>
<name>A0A1N7QJ19_9BACT</name>
<gene>
    <name evidence="9" type="ORF">SAMN05421788_105378</name>
</gene>
<dbReference type="PROSITE" id="PS51257">
    <property type="entry name" value="PROKAR_LIPOPROTEIN"/>
    <property type="match status" value="1"/>
</dbReference>
<dbReference type="InterPro" id="IPR012910">
    <property type="entry name" value="Plug_dom"/>
</dbReference>
<proteinExistence type="inferred from homology"/>
<evidence type="ECO:0000256" key="2">
    <source>
        <dbReference type="ARBA" id="ARBA00022448"/>
    </source>
</evidence>
<evidence type="ECO:0000313" key="9">
    <source>
        <dbReference type="EMBL" id="SIT22838.1"/>
    </source>
</evidence>
<keyword evidence="5 7" id="KW-0472">Membrane</keyword>
<reference evidence="10" key="1">
    <citation type="submission" date="2017-01" db="EMBL/GenBank/DDBJ databases">
        <authorList>
            <person name="Varghese N."/>
            <person name="Submissions S."/>
        </authorList>
    </citation>
    <scope>NUCLEOTIDE SEQUENCE [LARGE SCALE GENOMIC DNA]</scope>
    <source>
        <strain evidence="10">DSM 21054</strain>
    </source>
</reference>
<dbReference type="EMBL" id="FTOR01000005">
    <property type="protein sequence ID" value="SIT22838.1"/>
    <property type="molecule type" value="Genomic_DNA"/>
</dbReference>
<dbReference type="Proteomes" id="UP000186917">
    <property type="component" value="Unassembled WGS sequence"/>
</dbReference>
<feature type="domain" description="TonB-dependent receptor plug" evidence="8">
    <location>
        <begin position="139"/>
        <end position="247"/>
    </location>
</feature>
<evidence type="ECO:0000256" key="7">
    <source>
        <dbReference type="PROSITE-ProRule" id="PRU01360"/>
    </source>
</evidence>
<dbReference type="PROSITE" id="PS52016">
    <property type="entry name" value="TONB_DEPENDENT_REC_3"/>
    <property type="match status" value="1"/>
</dbReference>
<keyword evidence="6 7" id="KW-0998">Cell outer membrane</keyword>
<keyword evidence="3 7" id="KW-1134">Transmembrane beta strand</keyword>
<dbReference type="AlphaFoldDB" id="A0A1N7QJ19"/>
<dbReference type="Gene3D" id="2.40.170.20">
    <property type="entry name" value="TonB-dependent receptor, beta-barrel domain"/>
    <property type="match status" value="1"/>
</dbReference>
<keyword evidence="4 7" id="KW-0812">Transmembrane</keyword>
<dbReference type="NCBIfam" id="TIGR04057">
    <property type="entry name" value="SusC_RagA_signa"/>
    <property type="match status" value="1"/>
</dbReference>
<dbReference type="InterPro" id="IPR023996">
    <property type="entry name" value="TonB-dep_OMP_SusC/RagA"/>
</dbReference>
<dbReference type="SUPFAM" id="SSF49464">
    <property type="entry name" value="Carboxypeptidase regulatory domain-like"/>
    <property type="match status" value="1"/>
</dbReference>
<dbReference type="GO" id="GO:0009279">
    <property type="term" value="C:cell outer membrane"/>
    <property type="evidence" value="ECO:0007669"/>
    <property type="project" value="UniProtKB-SubCell"/>
</dbReference>
<dbReference type="Pfam" id="PF13715">
    <property type="entry name" value="CarbopepD_reg_2"/>
    <property type="match status" value="1"/>
</dbReference>
<dbReference type="Gene3D" id="2.60.40.1120">
    <property type="entry name" value="Carboxypeptidase-like, regulatory domain"/>
    <property type="match status" value="1"/>
</dbReference>
<protein>
    <submittedName>
        <fullName evidence="9">TonB-linked outer membrane protein, SusC/RagA family</fullName>
    </submittedName>
</protein>
<dbReference type="NCBIfam" id="TIGR04056">
    <property type="entry name" value="OMP_RagA_SusC"/>
    <property type="match status" value="1"/>
</dbReference>
<dbReference type="InterPro" id="IPR037066">
    <property type="entry name" value="Plug_dom_sf"/>
</dbReference>
<evidence type="ECO:0000256" key="4">
    <source>
        <dbReference type="ARBA" id="ARBA00022692"/>
    </source>
</evidence>
<keyword evidence="2 7" id="KW-0813">Transport</keyword>
<comment type="subcellular location">
    <subcellularLocation>
        <location evidence="1 7">Cell outer membrane</location>
        <topology evidence="1 7">Multi-pass membrane protein</topology>
    </subcellularLocation>
</comment>
<accession>A0A1N7QJ19</accession>
<dbReference type="STRING" id="477680.SAMN05421788_105378"/>
<evidence type="ECO:0000256" key="3">
    <source>
        <dbReference type="ARBA" id="ARBA00022452"/>
    </source>
</evidence>
<evidence type="ECO:0000259" key="8">
    <source>
        <dbReference type="Pfam" id="PF07715"/>
    </source>
</evidence>
<evidence type="ECO:0000313" key="10">
    <source>
        <dbReference type="Proteomes" id="UP000186917"/>
    </source>
</evidence>
<evidence type="ECO:0000256" key="1">
    <source>
        <dbReference type="ARBA" id="ARBA00004571"/>
    </source>
</evidence>
<comment type="similarity">
    <text evidence="7">Belongs to the TonB-dependent receptor family.</text>
</comment>
<sequence length="1066" mass="116793">MSGYRAACYIMIQFAFMKKLLLVFAVQLLLFSCLPGYARHFNAPDHIITGKITNEKGDPLDNATVQVKGSRTSTKTKSDGSYSISVPNDSAVLVFSFVGMAKQEINVGGKSTLDVKLSTTDTSLDEVIVVGYGTQKRSHLTGAVATVEMKSIQDIPAGNLAEAIKGQMPGVQVSGGYSRPGQPATISVRNPIFFSKDGGSTNPLYIIDDIMREPNDFALLDATEVESITVLKDAAAAIYGIRGANGVIIVKTKRGKSGQAAISYSGSYGITDAVAKPKMMSGYQQAIYLNDLNYAAGKNADDPSIYTADELAYFQAHDYNWLDMAWKKASQMRQTINVSGGSDKATYFAGLTYNTQDGNFSGTRYNRYTFRASSDIRVANGLKLGLSLSGSLDENKQVFSKQGGEALDNDWKTLTTTSRFNPPYVDGKPVLLTTATNSTIDNYHFFAIQNSGNFTQTKNTGLNFQGQLSYEVPFIKGLKAALNFNKNLANTFGKQYGTKYNVYEFSMLGDHKHIYGGTVNRTIQLNNGDRVRISPGYTDVYQLNGVLTYDRRFGKHQITVLAAYEQSETSTDQVNAMREGVIVGGLPNMNYATGTNTTDETQSESGRLAYIGRVNYNYAGKYLAELTYRGDASANFAPQNRWGYFPSLSLGWVISEEGFFRRNVKSVDYLKLRGSVGLLGSDNTRAYQYLVNYVIQTGKAPVFGGNQDRGLAVLANTAIANGGIKWDSDTKINGGIDTRFLDNRLSVSVDGFFDHRYNQLASLTSSVSLLIGAAVPPENYAKTNSFGYEISATWKDKINKDWSYNVNAFLSWSDNKVLIADVPVGNLGTYLDQTGRSSDMGVLGYRYAGMFRTQAQVDEYLVAHPGYTIFGAAPKPGMLNYQDVRGPKVDGVYTKPDGKITADDLDYIAPKSSNHYAGGINWGVTYKTVSLNVLMNYSFGGKAAVESGARTQGTATSNRPEFWADHWTPDNPNASMPSPYYKDNYNVASDFWLKNGFTFGVTNLNLSYAVPSQWTKKAGLNGGARVFFIATNPFNFYNPFSYRSNLSNYDAYPVLKGYSLGLNLGF</sequence>
<dbReference type="InterPro" id="IPR023997">
    <property type="entry name" value="TonB-dep_OMP_SusC/RagA_CS"/>
</dbReference>
<dbReference type="Pfam" id="PF07715">
    <property type="entry name" value="Plug"/>
    <property type="match status" value="1"/>
</dbReference>
<evidence type="ECO:0000256" key="5">
    <source>
        <dbReference type="ARBA" id="ARBA00023136"/>
    </source>
</evidence>
<evidence type="ECO:0000256" key="6">
    <source>
        <dbReference type="ARBA" id="ARBA00023237"/>
    </source>
</evidence>
<dbReference type="InterPro" id="IPR039426">
    <property type="entry name" value="TonB-dep_rcpt-like"/>
</dbReference>
<dbReference type="SUPFAM" id="SSF56935">
    <property type="entry name" value="Porins"/>
    <property type="match status" value="1"/>
</dbReference>
<organism evidence="9 10">
    <name type="scientific">Filimonas lacunae</name>
    <dbReference type="NCBI Taxonomy" id="477680"/>
    <lineage>
        <taxon>Bacteria</taxon>
        <taxon>Pseudomonadati</taxon>
        <taxon>Bacteroidota</taxon>
        <taxon>Chitinophagia</taxon>
        <taxon>Chitinophagales</taxon>
        <taxon>Chitinophagaceae</taxon>
        <taxon>Filimonas</taxon>
    </lineage>
</organism>
<keyword evidence="10" id="KW-1185">Reference proteome</keyword>
<dbReference type="Gene3D" id="2.170.130.10">
    <property type="entry name" value="TonB-dependent receptor, plug domain"/>
    <property type="match status" value="1"/>
</dbReference>
<dbReference type="InterPro" id="IPR008969">
    <property type="entry name" value="CarboxyPept-like_regulatory"/>
</dbReference>
<dbReference type="OrthoDB" id="601301at2"/>